<dbReference type="GO" id="GO:0005811">
    <property type="term" value="C:lipid droplet"/>
    <property type="evidence" value="ECO:0007669"/>
    <property type="project" value="TreeGrafter"/>
</dbReference>
<dbReference type="GO" id="GO:0004316">
    <property type="term" value="F:3-oxoacyl-[acyl-carrier-protein] reductase (NADPH) activity"/>
    <property type="evidence" value="ECO:0007669"/>
    <property type="project" value="UniProtKB-EC"/>
</dbReference>
<proteinExistence type="inferred from homology"/>
<dbReference type="Gene3D" id="3.40.50.720">
    <property type="entry name" value="NAD(P)-binding Rossmann-like Domain"/>
    <property type="match status" value="1"/>
</dbReference>
<keyword evidence="2 5" id="KW-0560">Oxidoreductase</keyword>
<dbReference type="AlphaFoldDB" id="F2KRC5"/>
<sequence>MLVEKMEKMGLSPSALAGKVAVITGAGRGIGKELARALAWLGAKVVIAEIRDTGAEVEALIRSEGGMALFVRTDVGDEESIKRLANKVFEEFGKVDILINNATVVKTGSILELPLEEWDQTWSINVRAAILTIKAFLPGMLEREEGVIVTITSDEGMPYVAPYSASKAVLSSLGLSLAAELGNESGISVFVFAPGMVDTPGIRNAARELAPRYGMTYEEFIDQSVNPGYDGLMPAEDCAAGFAYCIVNAQDYHGQIADPFQPLAKAGLLSFSSQQKSEDGSVDLSKTSEKVSRSESAVELARELKKILEDVNRETNELDMFRKMWVTRTFRKRCGMGIKDWLETITELISELEEVDQAIETGDTAKAEGIRGNLTWMKSNLEKLADYFKKNMKDAEGYFKDPKALSAALDVLAYRENTVRLLILELEQILE</sequence>
<dbReference type="InterPro" id="IPR036291">
    <property type="entry name" value="NAD(P)-bd_dom_sf"/>
</dbReference>
<dbReference type="InterPro" id="IPR002347">
    <property type="entry name" value="SDR_fam"/>
</dbReference>
<keyword evidence="6" id="KW-1185">Reference proteome</keyword>
<evidence type="ECO:0000256" key="3">
    <source>
        <dbReference type="RuleBase" id="RU000363"/>
    </source>
</evidence>
<dbReference type="CDD" id="cd05233">
    <property type="entry name" value="SDR_c"/>
    <property type="match status" value="1"/>
</dbReference>
<organism evidence="5 6">
    <name type="scientific">Archaeoglobus veneficus (strain DSM 11195 / SNP6)</name>
    <dbReference type="NCBI Taxonomy" id="693661"/>
    <lineage>
        <taxon>Archaea</taxon>
        <taxon>Methanobacteriati</taxon>
        <taxon>Methanobacteriota</taxon>
        <taxon>Archaeoglobi</taxon>
        <taxon>Archaeoglobales</taxon>
        <taxon>Archaeoglobaceae</taxon>
        <taxon>Archaeoglobus</taxon>
    </lineage>
</organism>
<keyword evidence="4" id="KW-0175">Coiled coil</keyword>
<feature type="coiled-coil region" evidence="4">
    <location>
        <begin position="294"/>
        <end position="358"/>
    </location>
</feature>
<evidence type="ECO:0000256" key="1">
    <source>
        <dbReference type="ARBA" id="ARBA00006484"/>
    </source>
</evidence>
<comment type="similarity">
    <text evidence="1 3">Belongs to the short-chain dehydrogenases/reductases (SDR) family.</text>
</comment>
<evidence type="ECO:0000256" key="4">
    <source>
        <dbReference type="SAM" id="Coils"/>
    </source>
</evidence>
<name>F2KRC5_ARCVS</name>
<dbReference type="SUPFAM" id="SSF51735">
    <property type="entry name" value="NAD(P)-binding Rossmann-fold domains"/>
    <property type="match status" value="1"/>
</dbReference>
<accession>F2KRC5</accession>
<dbReference type="GeneID" id="10394995"/>
<dbReference type="EMBL" id="CP002588">
    <property type="protein sequence ID" value="AEA47859.1"/>
    <property type="molecule type" value="Genomic_DNA"/>
</dbReference>
<dbReference type="RefSeq" id="WP_013684515.1">
    <property type="nucleotide sequence ID" value="NC_015320.1"/>
</dbReference>
<gene>
    <name evidence="5" type="ordered locus">Arcve_1864</name>
</gene>
<dbReference type="eggNOG" id="arCOG01259">
    <property type="taxonomic scope" value="Archaea"/>
</dbReference>
<protein>
    <submittedName>
        <fullName evidence="5">3-oxoacyl-(Acyl-carrier-protein) reductase</fullName>
        <ecNumber evidence="5">1.1.1.100</ecNumber>
    </submittedName>
</protein>
<dbReference type="PANTHER" id="PTHR24322:SF736">
    <property type="entry name" value="RETINOL DEHYDROGENASE 10"/>
    <property type="match status" value="1"/>
</dbReference>
<dbReference type="EC" id="1.1.1.100" evidence="5"/>
<dbReference type="Proteomes" id="UP000008136">
    <property type="component" value="Chromosome"/>
</dbReference>
<dbReference type="KEGG" id="ave:Arcve_1864"/>
<dbReference type="Pfam" id="PF00106">
    <property type="entry name" value="adh_short"/>
    <property type="match status" value="1"/>
</dbReference>
<reference evidence="5 6" key="1">
    <citation type="submission" date="2011-03" db="EMBL/GenBank/DDBJ databases">
        <title>The complete genome of Archaeoglobus veneficus SNP6.</title>
        <authorList>
            <consortium name="US DOE Joint Genome Institute (JGI-PGF)"/>
            <person name="Lucas S."/>
            <person name="Copeland A."/>
            <person name="Lapidus A."/>
            <person name="Bruce D."/>
            <person name="Goodwin L."/>
            <person name="Pitluck S."/>
            <person name="Kyrpides N."/>
            <person name="Mavromatis K."/>
            <person name="Pagani I."/>
            <person name="Ivanova N."/>
            <person name="Mikhailova N."/>
            <person name="Lu M."/>
            <person name="Detter J.C."/>
            <person name="Tapia R."/>
            <person name="Han C."/>
            <person name="Land M."/>
            <person name="Hauser L."/>
            <person name="Markowitz V."/>
            <person name="Cheng J.-F."/>
            <person name="Hugenholtz P."/>
            <person name="Woyke T."/>
            <person name="Wu D."/>
            <person name="Spring S."/>
            <person name="Brambilla E."/>
            <person name="Klenk H.-P."/>
            <person name="Eisen J.A."/>
        </authorList>
    </citation>
    <scope>NUCLEOTIDE SEQUENCE [LARGE SCALE GENOMIC DNA]</scope>
    <source>
        <strain>SNP6</strain>
    </source>
</reference>
<evidence type="ECO:0000313" key="5">
    <source>
        <dbReference type="EMBL" id="AEA47859.1"/>
    </source>
</evidence>
<dbReference type="PRINTS" id="PR00080">
    <property type="entry name" value="SDRFAMILY"/>
</dbReference>
<dbReference type="PRINTS" id="PR00081">
    <property type="entry name" value="GDHRDH"/>
</dbReference>
<dbReference type="PANTHER" id="PTHR24322">
    <property type="entry name" value="PKSB"/>
    <property type="match status" value="1"/>
</dbReference>
<evidence type="ECO:0000256" key="2">
    <source>
        <dbReference type="ARBA" id="ARBA00023002"/>
    </source>
</evidence>
<dbReference type="HOGENOM" id="CLU_635542_0_0_2"/>
<dbReference type="OrthoDB" id="24596at2157"/>
<evidence type="ECO:0000313" key="6">
    <source>
        <dbReference type="Proteomes" id="UP000008136"/>
    </source>
</evidence>
<dbReference type="FunFam" id="3.40.50.720:FF:000084">
    <property type="entry name" value="Short-chain dehydrogenase reductase"/>
    <property type="match status" value="1"/>
</dbReference>
<dbReference type="STRING" id="693661.Arcve_1864"/>